<dbReference type="InterPro" id="IPR010437">
    <property type="entry name" value="T3SS_SsaH/EsaH"/>
</dbReference>
<name>A0A0T9M1L5_YERIN</name>
<protein>
    <submittedName>
        <fullName evidence="1">Putative type III secretion apparatus</fullName>
    </submittedName>
</protein>
<dbReference type="AlphaFoldDB" id="A0A0T9M1L5"/>
<dbReference type="NCBIfam" id="TIGR02498">
    <property type="entry name" value="type_III_ssaH"/>
    <property type="match status" value="1"/>
</dbReference>
<proteinExistence type="predicted"/>
<dbReference type="InterPro" id="IPR011990">
    <property type="entry name" value="TPR-like_helical_dom_sf"/>
</dbReference>
<dbReference type="Proteomes" id="UP000038750">
    <property type="component" value="Unassembled WGS sequence"/>
</dbReference>
<evidence type="ECO:0000313" key="1">
    <source>
        <dbReference type="EMBL" id="CNF50382.1"/>
    </source>
</evidence>
<dbReference type="EMBL" id="CPZJ01000004">
    <property type="protein sequence ID" value="CNF50382.1"/>
    <property type="molecule type" value="Genomic_DNA"/>
</dbReference>
<dbReference type="Pfam" id="PF06287">
    <property type="entry name" value="DUF1039"/>
    <property type="match status" value="1"/>
</dbReference>
<reference evidence="1 2" key="1">
    <citation type="submission" date="2015-03" db="EMBL/GenBank/DDBJ databases">
        <authorList>
            <person name="Murphy D."/>
        </authorList>
    </citation>
    <scope>NUCLEOTIDE SEQUENCE [LARGE SCALE GENOMIC DNA]</scope>
    <source>
        <strain evidence="1 2">BR165/97</strain>
    </source>
</reference>
<dbReference type="eggNOG" id="ENOG5033CYB">
    <property type="taxonomic scope" value="Bacteria"/>
</dbReference>
<dbReference type="KEGG" id="yin:CH53_1420"/>
<organism evidence="1 2">
    <name type="scientific">Yersinia intermedia</name>
    <dbReference type="NCBI Taxonomy" id="631"/>
    <lineage>
        <taxon>Bacteria</taxon>
        <taxon>Pseudomonadati</taxon>
        <taxon>Pseudomonadota</taxon>
        <taxon>Gammaproteobacteria</taxon>
        <taxon>Enterobacterales</taxon>
        <taxon>Yersiniaceae</taxon>
        <taxon>Yersinia</taxon>
    </lineage>
</organism>
<dbReference type="OrthoDB" id="6428508at2"/>
<sequence length="107" mass="11223">MILLSAQCRQLVVEAALAGVNHSLQAEAKNILNVLPQLIPDPQVRLVCEAMLLFGLNDRVAALALLATSASEDAQAMLALLQQGISAADSASLALPLTTRQPLILKA</sequence>
<dbReference type="Gene3D" id="1.25.40.10">
    <property type="entry name" value="Tetratricopeptide repeat domain"/>
    <property type="match status" value="1"/>
</dbReference>
<gene>
    <name evidence="1" type="ORF">ERS008530_01379</name>
</gene>
<dbReference type="STRING" id="631.CH53_1420"/>
<accession>A0A0T9M1L5</accession>
<evidence type="ECO:0000313" key="2">
    <source>
        <dbReference type="Proteomes" id="UP000038750"/>
    </source>
</evidence>
<dbReference type="RefSeq" id="WP_042568723.1">
    <property type="nucleotide sequence ID" value="NZ_CABHXW010000039.1"/>
</dbReference>